<evidence type="ECO:0000313" key="2">
    <source>
        <dbReference type="EMBL" id="MQS75481.1"/>
    </source>
</evidence>
<organism evidence="2 3">
    <name type="scientific">Companilactobacillus halodurans</name>
    <dbReference type="NCBI Taxonomy" id="2584183"/>
    <lineage>
        <taxon>Bacteria</taxon>
        <taxon>Bacillati</taxon>
        <taxon>Bacillota</taxon>
        <taxon>Bacilli</taxon>
        <taxon>Lactobacillales</taxon>
        <taxon>Lactobacillaceae</taxon>
        <taxon>Companilactobacillus</taxon>
    </lineage>
</organism>
<dbReference type="EMBL" id="VDFP01000005">
    <property type="protein sequence ID" value="MQS75481.1"/>
    <property type="molecule type" value="Genomic_DNA"/>
</dbReference>
<protein>
    <recommendedName>
        <fullName evidence="1">S-layer protein C-terminal domain-containing protein</fullName>
    </recommendedName>
</protein>
<comment type="caution">
    <text evidence="2">The sequence shown here is derived from an EMBL/GenBank/DDBJ whole genome shotgun (WGS) entry which is preliminary data.</text>
</comment>
<name>A0A5P0ZNR7_9LACO</name>
<feature type="domain" description="S-layer protein C-terminal" evidence="1">
    <location>
        <begin position="295"/>
        <end position="341"/>
    </location>
</feature>
<dbReference type="Pfam" id="PF03217">
    <property type="entry name" value="SlpA"/>
    <property type="match status" value="1"/>
</dbReference>
<reference evidence="2 3" key="1">
    <citation type="journal article" date="2019" name="Syst. Appl. Microbiol.">
        <title>Polyphasic characterization of two novel Lactobacillus spp. isolated from blown salami packages: Description of Lactobacillus halodurans sp. nov. and Lactobacillus salsicarnum sp. nov.</title>
        <authorList>
            <person name="Schuster J.A."/>
            <person name="Klingl A."/>
            <person name="Vogel R.F."/>
            <person name="Ehrmann M.A."/>
        </authorList>
    </citation>
    <scope>NUCLEOTIDE SEQUENCE [LARGE SCALE GENOMIC DNA]</scope>
    <source>
        <strain evidence="2 3">TMW 1.2172</strain>
    </source>
</reference>
<dbReference type="AlphaFoldDB" id="A0A5P0ZNR7"/>
<evidence type="ECO:0000313" key="3">
    <source>
        <dbReference type="Proteomes" id="UP000414364"/>
    </source>
</evidence>
<gene>
    <name evidence="2" type="ORF">FHL06_03625</name>
</gene>
<dbReference type="Proteomes" id="UP000414364">
    <property type="component" value="Unassembled WGS sequence"/>
</dbReference>
<accession>A0A5P0ZNR7</accession>
<proteinExistence type="predicted"/>
<evidence type="ECO:0000259" key="1">
    <source>
        <dbReference type="Pfam" id="PF03217"/>
    </source>
</evidence>
<sequence>MQATINSNESKITKEKIATKLKDAYPDYGIFNIQDEYNVDNKVVKVEVSKKKNITLHYLNGETELENTSNSIEVLTATKELGTNSLVEKIPSGYKASETILNLKNLNTDGSLNVKVVPITSINSKKEVQVKFKNVNSKSKDKIDIKYIKVDSSANKISKQDLDFDDNKYELVGNDSWEILKDGNLNYVEVSFKPKDTIVNKPNTSTNATQNLNVTVTYINKATNKTITTSTITGKVGDQQKLTLPKGYKLANGENGTIKLDSKTKAVKVYLVKESNKGVVSNHRSVVSVNGKGYARLYDQEGKEITNRVLSNGSDWASDETMVLDGVTYYRVATNEWAKASEVLEYTENITTIQTTGGQYKVLFDENGKQISNRAIAGNSSWFTDRTATINGIKMYRVATNEWLRASDVK</sequence>
<dbReference type="InterPro" id="IPR024968">
    <property type="entry name" value="SlpA_C_lactobacillus"/>
</dbReference>